<protein>
    <submittedName>
        <fullName evidence="1">Uncharacterized protein</fullName>
    </submittedName>
</protein>
<dbReference type="EMBL" id="NLAX01001584">
    <property type="protein sequence ID" value="PKS05650.1"/>
    <property type="molecule type" value="Genomic_DNA"/>
</dbReference>
<dbReference type="Proteomes" id="UP000233524">
    <property type="component" value="Unassembled WGS sequence"/>
</dbReference>
<dbReference type="OrthoDB" id="10260017at2759"/>
<comment type="caution">
    <text evidence="1">The sequence shown here is derived from an EMBL/GenBank/DDBJ whole genome shotgun (WGS) entry which is preliminary data.</text>
</comment>
<proteinExistence type="predicted"/>
<keyword evidence="2" id="KW-1185">Reference proteome</keyword>
<evidence type="ECO:0000313" key="2">
    <source>
        <dbReference type="Proteomes" id="UP000233524"/>
    </source>
</evidence>
<organism evidence="1 2">
    <name type="scientific">Lomentospora prolificans</name>
    <dbReference type="NCBI Taxonomy" id="41688"/>
    <lineage>
        <taxon>Eukaryota</taxon>
        <taxon>Fungi</taxon>
        <taxon>Dikarya</taxon>
        <taxon>Ascomycota</taxon>
        <taxon>Pezizomycotina</taxon>
        <taxon>Sordariomycetes</taxon>
        <taxon>Hypocreomycetidae</taxon>
        <taxon>Microascales</taxon>
        <taxon>Microascaceae</taxon>
        <taxon>Lomentospora</taxon>
    </lineage>
</organism>
<dbReference type="AlphaFoldDB" id="A0A2N3MZR1"/>
<dbReference type="InParanoid" id="A0A2N3MZR1"/>
<sequence length="164" mass="19386">MPMPLIDGLIHQNLGTQQIRLVCDWIPLQVHRTEETKLWIYQYRNSYDVEWNSFYSFPGVEFLDLDWAVVNFWINENAQSHQRFNVLVIKFLRRRRQDADEEYEIYGKRMLVNGTVKENLGGKTVVIEECTSESDRLQAFERHFGISLTAEEKEGIHGYVSELV</sequence>
<dbReference type="SUPFAM" id="SSF54001">
    <property type="entry name" value="Cysteine proteinases"/>
    <property type="match status" value="1"/>
</dbReference>
<dbReference type="STRING" id="41688.A0A2N3MZR1"/>
<reference evidence="1 2" key="1">
    <citation type="journal article" date="2017" name="G3 (Bethesda)">
        <title>First Draft Genome Sequence of the Pathogenic Fungus Lomentospora prolificans (Formerly Scedosporium prolificans).</title>
        <authorList>
            <person name="Luo R."/>
            <person name="Zimin A."/>
            <person name="Workman R."/>
            <person name="Fan Y."/>
            <person name="Pertea G."/>
            <person name="Grossman N."/>
            <person name="Wear M.P."/>
            <person name="Jia B."/>
            <person name="Miller H."/>
            <person name="Casadevall A."/>
            <person name="Timp W."/>
            <person name="Zhang S.X."/>
            <person name="Salzberg S.L."/>
        </authorList>
    </citation>
    <scope>NUCLEOTIDE SEQUENCE [LARGE SCALE GENOMIC DNA]</scope>
    <source>
        <strain evidence="1 2">JHH-5317</strain>
    </source>
</reference>
<dbReference type="Gene3D" id="3.30.2140.20">
    <property type="match status" value="1"/>
</dbReference>
<evidence type="ECO:0000313" key="1">
    <source>
        <dbReference type="EMBL" id="PKS05650.1"/>
    </source>
</evidence>
<dbReference type="InterPro" id="IPR038765">
    <property type="entry name" value="Papain-like_cys_pep_sf"/>
</dbReference>
<name>A0A2N3MZR1_9PEZI</name>
<accession>A0A2N3MZR1</accession>
<dbReference type="InterPro" id="IPR053710">
    <property type="entry name" value="Arylamine_NAT_domain_sf"/>
</dbReference>
<gene>
    <name evidence="1" type="ORF">jhhlp_008169</name>
</gene>
<dbReference type="VEuPathDB" id="FungiDB:jhhlp_008169"/>